<sequence length="336" mass="35412">MAIPSPRNSRRVTLTDIAAACGVAPSTVSRALSNPNRVSPAMYERIVRKARDMGYRSAALTDDRDRMARGSVALVLPNLSNPFNLDVIRGSQAQAQAAGYLHLLVSTEESVHVETTWLGELSRTVDGVVLASPRADDAVIRDMADNVPLVVLNREIEGLTGVLIDTPSGLAQSLDYLVSLGHRRIAYVRGPASSWSDRARFAALTGAAEAHGADLIPVGSFQPSLASGAAAADAVALTPATAAIFFNDTLAIGALQRFRRLGIAVPGRMSVVGCDDIFGASFAHPPLTTVTSPGERAGRDVTDLLIGRLATRDRGHRVDRIAAHLSVRESTGPAPG</sequence>
<keyword evidence="6" id="KW-1185">Reference proteome</keyword>
<evidence type="ECO:0000256" key="2">
    <source>
        <dbReference type="ARBA" id="ARBA00023125"/>
    </source>
</evidence>
<proteinExistence type="predicted"/>
<dbReference type="Gene3D" id="3.40.50.2300">
    <property type="match status" value="2"/>
</dbReference>
<dbReference type="CDD" id="cd06267">
    <property type="entry name" value="PBP1_LacI_sugar_binding-like"/>
    <property type="match status" value="1"/>
</dbReference>
<keyword evidence="3" id="KW-0804">Transcription</keyword>
<dbReference type="InterPro" id="IPR028082">
    <property type="entry name" value="Peripla_BP_I"/>
</dbReference>
<evidence type="ECO:0000259" key="4">
    <source>
        <dbReference type="PROSITE" id="PS50932"/>
    </source>
</evidence>
<protein>
    <submittedName>
        <fullName evidence="5">LacI family DNA-binding transcriptional regulator</fullName>
    </submittedName>
</protein>
<dbReference type="GO" id="GO:0000976">
    <property type="term" value="F:transcription cis-regulatory region binding"/>
    <property type="evidence" value="ECO:0007669"/>
    <property type="project" value="TreeGrafter"/>
</dbReference>
<evidence type="ECO:0000313" key="5">
    <source>
        <dbReference type="EMBL" id="WOF23637.1"/>
    </source>
</evidence>
<evidence type="ECO:0000313" key="6">
    <source>
        <dbReference type="Proteomes" id="UP001305498"/>
    </source>
</evidence>
<reference evidence="5 6" key="1">
    <citation type="submission" date="2023-02" db="EMBL/GenBank/DDBJ databases">
        <title>Microbacterium betulae sp. nov., isolated from birch wood.</title>
        <authorList>
            <person name="Pasciak M."/>
            <person name="Pawlik K.J."/>
            <person name="Martynowski D."/>
            <person name="Laczmanski L."/>
            <person name="Ciekot J."/>
            <person name="Szponar B."/>
            <person name="Wojcik-Fatla A."/>
            <person name="Mackiewicz B."/>
            <person name="Farian E."/>
            <person name="Cholewa G."/>
            <person name="Cholewa A."/>
            <person name="Dutkiewicz J."/>
        </authorList>
    </citation>
    <scope>NUCLEOTIDE SEQUENCE [LARGE SCALE GENOMIC DNA]</scope>
    <source>
        <strain evidence="5 6">AB</strain>
    </source>
</reference>
<dbReference type="RefSeq" id="WP_317140108.1">
    <property type="nucleotide sequence ID" value="NZ_CP118157.1"/>
</dbReference>
<dbReference type="GO" id="GO:0003700">
    <property type="term" value="F:DNA-binding transcription factor activity"/>
    <property type="evidence" value="ECO:0007669"/>
    <property type="project" value="TreeGrafter"/>
</dbReference>
<dbReference type="Gene3D" id="1.10.260.40">
    <property type="entry name" value="lambda repressor-like DNA-binding domains"/>
    <property type="match status" value="1"/>
</dbReference>
<dbReference type="SMART" id="SM00354">
    <property type="entry name" value="HTH_LACI"/>
    <property type="match status" value="1"/>
</dbReference>
<dbReference type="PROSITE" id="PS50932">
    <property type="entry name" value="HTH_LACI_2"/>
    <property type="match status" value="1"/>
</dbReference>
<dbReference type="AlphaFoldDB" id="A0AA97I6Y0"/>
<dbReference type="EMBL" id="CP118157">
    <property type="protein sequence ID" value="WOF23637.1"/>
    <property type="molecule type" value="Genomic_DNA"/>
</dbReference>
<dbReference type="SUPFAM" id="SSF53822">
    <property type="entry name" value="Periplasmic binding protein-like I"/>
    <property type="match status" value="1"/>
</dbReference>
<organism evidence="5 6">
    <name type="scientific">Microbacterium betulae</name>
    <dbReference type="NCBI Taxonomy" id="2981139"/>
    <lineage>
        <taxon>Bacteria</taxon>
        <taxon>Bacillati</taxon>
        <taxon>Actinomycetota</taxon>
        <taxon>Actinomycetes</taxon>
        <taxon>Micrococcales</taxon>
        <taxon>Microbacteriaceae</taxon>
        <taxon>Microbacterium</taxon>
    </lineage>
</organism>
<dbReference type="PANTHER" id="PTHR30146:SF138">
    <property type="entry name" value="TRANSCRIPTIONAL REGULATORY PROTEIN"/>
    <property type="match status" value="1"/>
</dbReference>
<keyword evidence="2 5" id="KW-0238">DNA-binding</keyword>
<gene>
    <name evidence="5" type="ORF">N8K70_02855</name>
</gene>
<dbReference type="Proteomes" id="UP001305498">
    <property type="component" value="Chromosome"/>
</dbReference>
<feature type="domain" description="HTH lacI-type" evidence="4">
    <location>
        <begin position="12"/>
        <end position="73"/>
    </location>
</feature>
<evidence type="ECO:0000256" key="1">
    <source>
        <dbReference type="ARBA" id="ARBA00023015"/>
    </source>
</evidence>
<keyword evidence="1" id="KW-0805">Transcription regulation</keyword>
<dbReference type="InterPro" id="IPR010982">
    <property type="entry name" value="Lambda_DNA-bd_dom_sf"/>
</dbReference>
<dbReference type="PANTHER" id="PTHR30146">
    <property type="entry name" value="LACI-RELATED TRANSCRIPTIONAL REPRESSOR"/>
    <property type="match status" value="1"/>
</dbReference>
<dbReference type="InterPro" id="IPR000843">
    <property type="entry name" value="HTH_LacI"/>
</dbReference>
<dbReference type="KEGG" id="mbet:N8K70_02855"/>
<accession>A0AA97I6Y0</accession>
<dbReference type="CDD" id="cd01392">
    <property type="entry name" value="HTH_LacI"/>
    <property type="match status" value="1"/>
</dbReference>
<dbReference type="Pfam" id="PF13377">
    <property type="entry name" value="Peripla_BP_3"/>
    <property type="match status" value="1"/>
</dbReference>
<evidence type="ECO:0000256" key="3">
    <source>
        <dbReference type="ARBA" id="ARBA00023163"/>
    </source>
</evidence>
<dbReference type="Pfam" id="PF00356">
    <property type="entry name" value="LacI"/>
    <property type="match status" value="1"/>
</dbReference>
<dbReference type="SUPFAM" id="SSF47413">
    <property type="entry name" value="lambda repressor-like DNA-binding domains"/>
    <property type="match status" value="1"/>
</dbReference>
<dbReference type="InterPro" id="IPR046335">
    <property type="entry name" value="LacI/GalR-like_sensor"/>
</dbReference>
<name>A0AA97I6Y0_9MICO</name>